<dbReference type="EMBL" id="CP144690">
    <property type="protein sequence ID" value="WVY91802.1"/>
    <property type="molecule type" value="Genomic_DNA"/>
</dbReference>
<evidence type="ECO:0000259" key="1">
    <source>
        <dbReference type="Pfam" id="PF00646"/>
    </source>
</evidence>
<dbReference type="InterPro" id="IPR025886">
    <property type="entry name" value="PP2-like"/>
</dbReference>
<dbReference type="InterPro" id="IPR001810">
    <property type="entry name" value="F-box_dom"/>
</dbReference>
<dbReference type="InterPro" id="IPR036047">
    <property type="entry name" value="F-box-like_dom_sf"/>
</dbReference>
<gene>
    <name evidence="2" type="ORF">V8G54_037316</name>
</gene>
<reference evidence="2 3" key="1">
    <citation type="journal article" date="2023" name="Life. Sci Alliance">
        <title>Evolutionary insights into 3D genome organization and epigenetic landscape of Vigna mungo.</title>
        <authorList>
            <person name="Junaid A."/>
            <person name="Singh B."/>
            <person name="Bhatia S."/>
        </authorList>
    </citation>
    <scope>NUCLEOTIDE SEQUENCE [LARGE SCALE GENOMIC DNA]</scope>
    <source>
        <strain evidence="2">Urdbean</strain>
    </source>
</reference>
<dbReference type="CDD" id="cd22162">
    <property type="entry name" value="F-box_AtSKIP3-like"/>
    <property type="match status" value="1"/>
</dbReference>
<dbReference type="SUPFAM" id="SSF81383">
    <property type="entry name" value="F-box domain"/>
    <property type="match status" value="1"/>
</dbReference>
<feature type="domain" description="F-box" evidence="1">
    <location>
        <begin position="5"/>
        <end position="43"/>
    </location>
</feature>
<organism evidence="2 3">
    <name type="scientific">Vigna mungo</name>
    <name type="common">Black gram</name>
    <name type="synonym">Phaseolus mungo</name>
    <dbReference type="NCBI Taxonomy" id="3915"/>
    <lineage>
        <taxon>Eukaryota</taxon>
        <taxon>Viridiplantae</taxon>
        <taxon>Streptophyta</taxon>
        <taxon>Embryophyta</taxon>
        <taxon>Tracheophyta</taxon>
        <taxon>Spermatophyta</taxon>
        <taxon>Magnoliopsida</taxon>
        <taxon>eudicotyledons</taxon>
        <taxon>Gunneridae</taxon>
        <taxon>Pentapetalae</taxon>
        <taxon>rosids</taxon>
        <taxon>fabids</taxon>
        <taxon>Fabales</taxon>
        <taxon>Fabaceae</taxon>
        <taxon>Papilionoideae</taxon>
        <taxon>50 kb inversion clade</taxon>
        <taxon>NPAAA clade</taxon>
        <taxon>indigoferoid/millettioid clade</taxon>
        <taxon>Phaseoleae</taxon>
        <taxon>Vigna</taxon>
    </lineage>
</organism>
<dbReference type="Proteomes" id="UP001374535">
    <property type="component" value="Chromosome 11"/>
</dbReference>
<dbReference type="AlphaFoldDB" id="A0AAQ3MIP3"/>
<protein>
    <recommendedName>
        <fullName evidence="1">F-box domain-containing protein</fullName>
    </recommendedName>
</protein>
<dbReference type="Pfam" id="PF00646">
    <property type="entry name" value="F-box"/>
    <property type="match status" value="1"/>
</dbReference>
<proteinExistence type="predicted"/>
<keyword evidence="3" id="KW-1185">Reference proteome</keyword>
<accession>A0AAQ3MIP3</accession>
<name>A0AAQ3MIP3_VIGMU</name>
<sequence>MEFEDLAEGCIAEILSHTSPMDACKLSLVSRAFCSAAESDFVWSAFLLNLTSIIPPSSIPSSSSKKGLYFNLCNHPTIIDQGKKSVQLDKGTGKKCYMLSARNLDIIWGDAAQHWEWTSLPESSRFEAVAVLRAVCWFDISGKISTVGLSSDTHYAVFLVFKMINASGFHYHPTVISLGVSGGSTNTKYVCLDLNVKDNCLRELQSPKVRSDGWLEIEMGEFINSGLKEEQLQIKVMETTSHIQKCGFILEGIELRPKHV</sequence>
<dbReference type="PANTHER" id="PTHR32278">
    <property type="entry name" value="F-BOX DOMAIN-CONTAINING PROTEIN"/>
    <property type="match status" value="1"/>
</dbReference>
<evidence type="ECO:0000313" key="3">
    <source>
        <dbReference type="Proteomes" id="UP001374535"/>
    </source>
</evidence>
<dbReference type="PANTHER" id="PTHR32278:SF143">
    <property type="entry name" value="F-BOX PROTEIN PP2-B1"/>
    <property type="match status" value="1"/>
</dbReference>
<evidence type="ECO:0000313" key="2">
    <source>
        <dbReference type="EMBL" id="WVY91802.1"/>
    </source>
</evidence>
<dbReference type="Pfam" id="PF14299">
    <property type="entry name" value="PP2"/>
    <property type="match status" value="1"/>
</dbReference>